<dbReference type="Pfam" id="PF16038">
    <property type="entry name" value="TMIE"/>
    <property type="match status" value="1"/>
</dbReference>
<evidence type="ECO:0000313" key="3">
    <source>
        <dbReference type="EMBL" id="OQR79173.1"/>
    </source>
</evidence>
<feature type="region of interest" description="Disordered" evidence="1">
    <location>
        <begin position="140"/>
        <end position="212"/>
    </location>
</feature>
<keyword evidence="2" id="KW-1133">Transmembrane helix</keyword>
<dbReference type="AlphaFoldDB" id="A0A1V9Y0E9"/>
<evidence type="ECO:0000256" key="1">
    <source>
        <dbReference type="SAM" id="MobiDB-lite"/>
    </source>
</evidence>
<feature type="compositionally biased region" description="Polar residues" evidence="1">
    <location>
        <begin position="188"/>
        <end position="198"/>
    </location>
</feature>
<dbReference type="Proteomes" id="UP000192247">
    <property type="component" value="Unassembled WGS sequence"/>
</dbReference>
<proteinExistence type="predicted"/>
<comment type="caution">
    <text evidence="3">The sequence shown here is derived from an EMBL/GenBank/DDBJ whole genome shotgun (WGS) entry which is preliminary data.</text>
</comment>
<dbReference type="InParanoid" id="A0A1V9Y0E9"/>
<gene>
    <name evidence="3" type="ORF">BIW11_05923</name>
</gene>
<protein>
    <recommendedName>
        <fullName evidence="5">Transmembrane inner ear expressed protein-like</fullName>
    </recommendedName>
</protein>
<dbReference type="PANTHER" id="PTHR28635:SF1">
    <property type="entry name" value="TRANSMEMBRANE INNER EAR EXPRESSED PROTEIN"/>
    <property type="match status" value="1"/>
</dbReference>
<name>A0A1V9Y0E9_9ACAR</name>
<accession>A0A1V9Y0E9</accession>
<dbReference type="PANTHER" id="PTHR28635">
    <property type="entry name" value="TRANSMEMBRANE INNER EAR EXPRESSED PROTEIN"/>
    <property type="match status" value="1"/>
</dbReference>
<dbReference type="InterPro" id="IPR032006">
    <property type="entry name" value="TMIE"/>
</dbReference>
<organism evidence="3 4">
    <name type="scientific">Tropilaelaps mercedesae</name>
    <dbReference type="NCBI Taxonomy" id="418985"/>
    <lineage>
        <taxon>Eukaryota</taxon>
        <taxon>Metazoa</taxon>
        <taxon>Ecdysozoa</taxon>
        <taxon>Arthropoda</taxon>
        <taxon>Chelicerata</taxon>
        <taxon>Arachnida</taxon>
        <taxon>Acari</taxon>
        <taxon>Parasitiformes</taxon>
        <taxon>Mesostigmata</taxon>
        <taxon>Gamasina</taxon>
        <taxon>Dermanyssoidea</taxon>
        <taxon>Laelapidae</taxon>
        <taxon>Tropilaelaps</taxon>
    </lineage>
</organism>
<dbReference type="EMBL" id="MNPL01001416">
    <property type="protein sequence ID" value="OQR79173.1"/>
    <property type="molecule type" value="Genomic_DNA"/>
</dbReference>
<evidence type="ECO:0008006" key="5">
    <source>
        <dbReference type="Google" id="ProtNLM"/>
    </source>
</evidence>
<keyword evidence="2" id="KW-0472">Membrane</keyword>
<feature type="transmembrane region" description="Helical" evidence="2">
    <location>
        <begin position="26"/>
        <end position="47"/>
    </location>
</feature>
<feature type="compositionally biased region" description="Basic and acidic residues" evidence="1">
    <location>
        <begin position="199"/>
        <end position="212"/>
    </location>
</feature>
<reference evidence="3 4" key="1">
    <citation type="journal article" date="2017" name="Gigascience">
        <title>Draft genome of the honey bee ectoparasitic mite, Tropilaelaps mercedesae, is shaped by the parasitic life history.</title>
        <authorList>
            <person name="Dong X."/>
            <person name="Armstrong S.D."/>
            <person name="Xia D."/>
            <person name="Makepeace B.L."/>
            <person name="Darby A.C."/>
            <person name="Kadowaki T."/>
        </authorList>
    </citation>
    <scope>NUCLEOTIDE SEQUENCE [LARGE SCALE GENOMIC DNA]</scope>
    <source>
        <strain evidence="3">Wuxi-XJTLU</strain>
    </source>
</reference>
<keyword evidence="4" id="KW-1185">Reference proteome</keyword>
<evidence type="ECO:0000313" key="4">
    <source>
        <dbReference type="Proteomes" id="UP000192247"/>
    </source>
</evidence>
<dbReference type="OrthoDB" id="6154284at2759"/>
<evidence type="ECO:0000256" key="2">
    <source>
        <dbReference type="SAM" id="Phobius"/>
    </source>
</evidence>
<keyword evidence="2" id="KW-0812">Transmembrane</keyword>
<sequence length="234" mass="26646">MAECVAVVPEVGSDWLEKSVIAGFRVWQLMFMSCAGATVIIVVMCCFMKCRVPRTKQEIEADCHRRELTLQFRKQLNRITMDDMTFLKALDKVRVAFEDEEEKRQRGSWDSLLEQEGKDFSLKLKLRKLLRIFRFKKKKKDKDGGKENGTTEAEEAGKPSSTTNHHHKEGSNSTAGEGFKGVKASPEGENSSEGTYKTNDGEHQKDCKNRDHFKKDHVEIDLDSDVDGSSQHKD</sequence>